<organism evidence="4 5">
    <name type="scientific">Belliella aquatica</name>
    <dbReference type="NCBI Taxonomy" id="1323734"/>
    <lineage>
        <taxon>Bacteria</taxon>
        <taxon>Pseudomonadati</taxon>
        <taxon>Bacteroidota</taxon>
        <taxon>Cytophagia</taxon>
        <taxon>Cytophagales</taxon>
        <taxon>Cyclobacteriaceae</taxon>
        <taxon>Belliella</taxon>
    </lineage>
</organism>
<dbReference type="PANTHER" id="PTHR43877">
    <property type="entry name" value="AMINOALKYLPHOSPHONATE N-ACETYLTRANSFERASE-RELATED-RELATED"/>
    <property type="match status" value="1"/>
</dbReference>
<dbReference type="SUPFAM" id="SSF55729">
    <property type="entry name" value="Acyl-CoA N-acyltransferases (Nat)"/>
    <property type="match status" value="1"/>
</dbReference>
<dbReference type="EMBL" id="BMFD01000011">
    <property type="protein sequence ID" value="GGC48093.1"/>
    <property type="molecule type" value="Genomic_DNA"/>
</dbReference>
<reference evidence="5" key="1">
    <citation type="journal article" date="2019" name="Int. J. Syst. Evol. Microbiol.">
        <title>The Global Catalogue of Microorganisms (GCM) 10K type strain sequencing project: providing services to taxonomists for standard genome sequencing and annotation.</title>
        <authorList>
            <consortium name="The Broad Institute Genomics Platform"/>
            <consortium name="The Broad Institute Genome Sequencing Center for Infectious Disease"/>
            <person name="Wu L."/>
            <person name="Ma J."/>
        </authorList>
    </citation>
    <scope>NUCLEOTIDE SEQUENCE [LARGE SCALE GENOMIC DNA]</scope>
    <source>
        <strain evidence="5">CGMCC 1.12479</strain>
    </source>
</reference>
<evidence type="ECO:0000256" key="2">
    <source>
        <dbReference type="ARBA" id="ARBA00023315"/>
    </source>
</evidence>
<comment type="caution">
    <text evidence="4">The sequence shown here is derived from an EMBL/GenBank/DDBJ whole genome shotgun (WGS) entry which is preliminary data.</text>
</comment>
<evidence type="ECO:0000313" key="5">
    <source>
        <dbReference type="Proteomes" id="UP000635885"/>
    </source>
</evidence>
<dbReference type="CDD" id="cd04301">
    <property type="entry name" value="NAT_SF"/>
    <property type="match status" value="1"/>
</dbReference>
<dbReference type="InterPro" id="IPR050832">
    <property type="entry name" value="Bact_Acetyltransf"/>
</dbReference>
<name>A0ABQ1MX06_9BACT</name>
<evidence type="ECO:0000313" key="4">
    <source>
        <dbReference type="EMBL" id="GGC48093.1"/>
    </source>
</evidence>
<keyword evidence="5" id="KW-1185">Reference proteome</keyword>
<gene>
    <name evidence="4" type="ORF">GCM10010993_28240</name>
</gene>
<accession>A0ABQ1MX06</accession>
<protein>
    <submittedName>
        <fullName evidence="4">N-acetyltransferase</fullName>
    </submittedName>
</protein>
<dbReference type="Gene3D" id="3.40.630.30">
    <property type="match status" value="1"/>
</dbReference>
<proteinExistence type="predicted"/>
<dbReference type="RefSeq" id="WP_188443745.1">
    <property type="nucleotide sequence ID" value="NZ_BMFD01000011.1"/>
</dbReference>
<dbReference type="PANTHER" id="PTHR43877:SF2">
    <property type="entry name" value="AMINOALKYLPHOSPHONATE N-ACETYLTRANSFERASE-RELATED"/>
    <property type="match status" value="1"/>
</dbReference>
<keyword evidence="2" id="KW-0012">Acyltransferase</keyword>
<dbReference type="InterPro" id="IPR016181">
    <property type="entry name" value="Acyl_CoA_acyltransferase"/>
</dbReference>
<evidence type="ECO:0000256" key="1">
    <source>
        <dbReference type="ARBA" id="ARBA00022679"/>
    </source>
</evidence>
<keyword evidence="1" id="KW-0808">Transferase</keyword>
<evidence type="ECO:0000259" key="3">
    <source>
        <dbReference type="PROSITE" id="PS51186"/>
    </source>
</evidence>
<dbReference type="Proteomes" id="UP000635885">
    <property type="component" value="Unassembled WGS sequence"/>
</dbReference>
<feature type="domain" description="N-acetyltransferase" evidence="3">
    <location>
        <begin position="2"/>
        <end position="166"/>
    </location>
</feature>
<dbReference type="Pfam" id="PF00583">
    <property type="entry name" value="Acetyltransf_1"/>
    <property type="match status" value="1"/>
</dbReference>
<dbReference type="InterPro" id="IPR000182">
    <property type="entry name" value="GNAT_dom"/>
</dbReference>
<sequence>MIKIITATKDQLIEVQKIAHITWPKTFSDTLTPSQIDYMLEWMYDLEALEAQVTDKNHVFLLAEEEGKYVGFCSYELNSANTGKVKIHKLYLLPDVQRKGIGRQLIAEVGLIAQKHAYEFIYLNVNRFNLKAIQAYLAIGFYESKREVIDIGNGFIMDDIVMEMKL</sequence>
<dbReference type="PROSITE" id="PS51186">
    <property type="entry name" value="GNAT"/>
    <property type="match status" value="1"/>
</dbReference>